<dbReference type="AlphaFoldDB" id="A0A6C0LG10"/>
<accession>A0A6C0LG10</accession>
<reference evidence="1" key="1">
    <citation type="journal article" date="2020" name="Nature">
        <title>Giant virus diversity and host interactions through global metagenomics.</title>
        <authorList>
            <person name="Schulz F."/>
            <person name="Roux S."/>
            <person name="Paez-Espino D."/>
            <person name="Jungbluth S."/>
            <person name="Walsh D.A."/>
            <person name="Denef V.J."/>
            <person name="McMahon K.D."/>
            <person name="Konstantinidis K.T."/>
            <person name="Eloe-Fadrosh E.A."/>
            <person name="Kyrpides N.C."/>
            <person name="Woyke T."/>
        </authorList>
    </citation>
    <scope>NUCLEOTIDE SEQUENCE</scope>
    <source>
        <strain evidence="1">GVMAG-M-3300027791-30</strain>
    </source>
</reference>
<sequence length="467" mass="52363">MNGSLLDNRILTLDQATPGTGPISPVIDQMLSPRSDTYLTLDHNIRTKVDNNFTPIINAQNESSQQYVNDKYVNFTGREQISPTIVEQTNLKGHDEFHNLSYEDARVTTNQTTNFSYSGNAQREHDGANFYRYEDTPRVTTNQTTNFSYSGNAQREHDGSNFWRYEDNPRVTTNQTTNFSYSGNAAGTETSHNQMNRVQFTGTYETYIDENGQVCNVRSGNSGVTNWGQGSLTLVEDYYPGSNGAMNIQLDPDEKLGFTEMRADWDIVNSSGSGSYAQAIPNAERFQQVSQDFIGEVQSNPNKSESVDNRQTANYLITNLQQNDFSIYQRPELRNKTITDPLFIDQNAQDYSGVSTQTVPLKRLKEQQPSHGAISVFNYNNYNPNSVITHNTYGQVDSTIENTFLYQSRKADNSAVFMGKGYPGTAASANDINGKNRILLDTDSLLSSKYLDNFSPNGCLNNNQCVF</sequence>
<dbReference type="EMBL" id="MN740474">
    <property type="protein sequence ID" value="QHU28758.1"/>
    <property type="molecule type" value="Genomic_DNA"/>
</dbReference>
<proteinExistence type="predicted"/>
<name>A0A6C0LG10_9ZZZZ</name>
<evidence type="ECO:0000313" key="1">
    <source>
        <dbReference type="EMBL" id="QHU28758.1"/>
    </source>
</evidence>
<organism evidence="1">
    <name type="scientific">viral metagenome</name>
    <dbReference type="NCBI Taxonomy" id="1070528"/>
    <lineage>
        <taxon>unclassified sequences</taxon>
        <taxon>metagenomes</taxon>
        <taxon>organismal metagenomes</taxon>
    </lineage>
</organism>
<protein>
    <submittedName>
        <fullName evidence="1">Uncharacterized protein</fullName>
    </submittedName>
</protein>